<organism evidence="1 2">
    <name type="scientific">Tepidimonas thermarum</name>
    <dbReference type="NCBI Taxonomy" id="335431"/>
    <lineage>
        <taxon>Bacteria</taxon>
        <taxon>Pseudomonadati</taxon>
        <taxon>Pseudomonadota</taxon>
        <taxon>Betaproteobacteria</taxon>
        <taxon>Burkholderiales</taxon>
        <taxon>Tepidimonas</taxon>
    </lineage>
</organism>
<dbReference type="PANTHER" id="PTHR34472:SF1">
    <property type="entry name" value="SULFUR CARRIER PROTEIN THIS"/>
    <property type="match status" value="1"/>
</dbReference>
<evidence type="ECO:0000313" key="2">
    <source>
        <dbReference type="Proteomes" id="UP000318542"/>
    </source>
</evidence>
<gene>
    <name evidence="1" type="ORF">Tther_00067</name>
</gene>
<dbReference type="SUPFAM" id="SSF54285">
    <property type="entry name" value="MoaD/ThiS"/>
    <property type="match status" value="1"/>
</dbReference>
<dbReference type="EMBL" id="VJOL01000001">
    <property type="protein sequence ID" value="TSE32281.1"/>
    <property type="molecule type" value="Genomic_DNA"/>
</dbReference>
<accession>A0A554X8X8</accession>
<dbReference type="RefSeq" id="WP_143899697.1">
    <property type="nucleotide sequence ID" value="NZ_VJOL01000001.1"/>
</dbReference>
<dbReference type="CDD" id="cd00565">
    <property type="entry name" value="Ubl_ThiS"/>
    <property type="match status" value="1"/>
</dbReference>
<dbReference type="InterPro" id="IPR003749">
    <property type="entry name" value="ThiS/MoaD-like"/>
</dbReference>
<dbReference type="InterPro" id="IPR016155">
    <property type="entry name" value="Mopterin_synth/thiamin_S_b"/>
</dbReference>
<dbReference type="OrthoDB" id="9800283at2"/>
<dbReference type="InterPro" id="IPR010035">
    <property type="entry name" value="Thi_S"/>
</dbReference>
<sequence length="69" mass="7159">MNIFINAQPVQLPDGACVADAVAHASAQHPPGVPVAVAVNLQFVPRAQYAHTPLHEGDRVEIIAPITGG</sequence>
<dbReference type="PANTHER" id="PTHR34472">
    <property type="entry name" value="SULFUR CARRIER PROTEIN THIS"/>
    <property type="match status" value="1"/>
</dbReference>
<keyword evidence="2" id="KW-1185">Reference proteome</keyword>
<dbReference type="InterPro" id="IPR012675">
    <property type="entry name" value="Beta-grasp_dom_sf"/>
</dbReference>
<dbReference type="Gene3D" id="3.10.20.30">
    <property type="match status" value="1"/>
</dbReference>
<name>A0A554X8X8_9BURK</name>
<dbReference type="Proteomes" id="UP000318542">
    <property type="component" value="Unassembled WGS sequence"/>
</dbReference>
<dbReference type="Pfam" id="PF02597">
    <property type="entry name" value="ThiS"/>
    <property type="match status" value="1"/>
</dbReference>
<protein>
    <submittedName>
        <fullName evidence="1">ThiS: thiamine biosynthesis protein ThiS</fullName>
    </submittedName>
</protein>
<comment type="caution">
    <text evidence="1">The sequence shown here is derived from an EMBL/GenBank/DDBJ whole genome shotgun (WGS) entry which is preliminary data.</text>
</comment>
<dbReference type="NCBIfam" id="TIGR01683">
    <property type="entry name" value="thiS"/>
    <property type="match status" value="1"/>
</dbReference>
<reference evidence="1 2" key="1">
    <citation type="submission" date="2019-07" db="EMBL/GenBank/DDBJ databases">
        <title>Tepidimonas thermarum AA-1 draft genome.</title>
        <authorList>
            <person name="Da Costa M.S."/>
            <person name="Froufe H.J.C."/>
            <person name="Egas C."/>
            <person name="Albuquerque L."/>
        </authorList>
    </citation>
    <scope>NUCLEOTIDE SEQUENCE [LARGE SCALE GENOMIC DNA]</scope>
    <source>
        <strain evidence="1 2">AA-1</strain>
    </source>
</reference>
<evidence type="ECO:0000313" key="1">
    <source>
        <dbReference type="EMBL" id="TSE32281.1"/>
    </source>
</evidence>
<proteinExistence type="predicted"/>
<dbReference type="AlphaFoldDB" id="A0A554X8X8"/>